<name>A0A3Q7EI77_SOLLC</name>
<keyword evidence="1" id="KW-0472">Membrane</keyword>
<reference evidence="2" key="1">
    <citation type="journal article" date="2012" name="Nature">
        <title>The tomato genome sequence provides insights into fleshy fruit evolution.</title>
        <authorList>
            <consortium name="Tomato Genome Consortium"/>
        </authorList>
    </citation>
    <scope>NUCLEOTIDE SEQUENCE [LARGE SCALE GENOMIC DNA]</scope>
    <source>
        <strain evidence="2">cv. Heinz 1706</strain>
    </source>
</reference>
<evidence type="ECO:0000313" key="3">
    <source>
        <dbReference type="Proteomes" id="UP000004994"/>
    </source>
</evidence>
<dbReference type="Gramene" id="Solyc01g080370.3.1">
    <property type="protein sequence ID" value="Solyc01g080370.3.1.1"/>
    <property type="gene ID" value="Solyc01g080370.3"/>
</dbReference>
<reference evidence="2" key="2">
    <citation type="submission" date="2019-01" db="UniProtKB">
        <authorList>
            <consortium name="EnsemblPlants"/>
        </authorList>
    </citation>
    <scope>IDENTIFICATION</scope>
    <source>
        <strain evidence="2">cv. Heinz 1706</strain>
    </source>
</reference>
<feature type="transmembrane region" description="Helical" evidence="1">
    <location>
        <begin position="50"/>
        <end position="69"/>
    </location>
</feature>
<proteinExistence type="predicted"/>
<organism evidence="2">
    <name type="scientific">Solanum lycopersicum</name>
    <name type="common">Tomato</name>
    <name type="synonym">Lycopersicon esculentum</name>
    <dbReference type="NCBI Taxonomy" id="4081"/>
    <lineage>
        <taxon>Eukaryota</taxon>
        <taxon>Viridiplantae</taxon>
        <taxon>Streptophyta</taxon>
        <taxon>Embryophyta</taxon>
        <taxon>Tracheophyta</taxon>
        <taxon>Spermatophyta</taxon>
        <taxon>Magnoliopsida</taxon>
        <taxon>eudicotyledons</taxon>
        <taxon>Gunneridae</taxon>
        <taxon>Pentapetalae</taxon>
        <taxon>asterids</taxon>
        <taxon>lamiids</taxon>
        <taxon>Solanales</taxon>
        <taxon>Solanaceae</taxon>
        <taxon>Solanoideae</taxon>
        <taxon>Solaneae</taxon>
        <taxon>Solanum</taxon>
        <taxon>Solanum subgen. Lycopersicon</taxon>
    </lineage>
</organism>
<protein>
    <submittedName>
        <fullName evidence="2">Uncharacterized protein</fullName>
    </submittedName>
</protein>
<evidence type="ECO:0000256" key="1">
    <source>
        <dbReference type="SAM" id="Phobius"/>
    </source>
</evidence>
<dbReference type="EnsemblPlants" id="Solyc01g080370.3.1">
    <property type="protein sequence ID" value="Solyc01g080370.3.1.1"/>
    <property type="gene ID" value="Solyc01g080370.3"/>
</dbReference>
<evidence type="ECO:0000313" key="2">
    <source>
        <dbReference type="EnsemblPlants" id="Solyc01g080370.3.1.1"/>
    </source>
</evidence>
<accession>A0A3Q7EI77</accession>
<keyword evidence="3" id="KW-1185">Reference proteome</keyword>
<keyword evidence="1" id="KW-1133">Transmembrane helix</keyword>
<dbReference type="AlphaFoldDB" id="A0A3Q7EI77"/>
<keyword evidence="1" id="KW-0812">Transmembrane</keyword>
<dbReference type="Proteomes" id="UP000004994">
    <property type="component" value="Chromosome 1"/>
</dbReference>
<sequence>MATTRMALAKEVVVVVVVGCKRMRESRPRIGKHLEDDDEEELGTFLFQKAIFNFLSYISCSFFFVFLFLG</sequence>
<dbReference type="InParanoid" id="A0A3Q7EI77"/>